<protein>
    <submittedName>
        <fullName evidence="1">Uncharacterized protein</fullName>
    </submittedName>
</protein>
<dbReference type="STRING" id="947166.A0A1D1W3P7"/>
<dbReference type="OrthoDB" id="2102561at2759"/>
<organism evidence="1 2">
    <name type="scientific">Ramazzottius varieornatus</name>
    <name type="common">Water bear</name>
    <name type="synonym">Tardigrade</name>
    <dbReference type="NCBI Taxonomy" id="947166"/>
    <lineage>
        <taxon>Eukaryota</taxon>
        <taxon>Metazoa</taxon>
        <taxon>Ecdysozoa</taxon>
        <taxon>Tardigrada</taxon>
        <taxon>Eutardigrada</taxon>
        <taxon>Parachela</taxon>
        <taxon>Hypsibioidea</taxon>
        <taxon>Ramazzottiidae</taxon>
        <taxon>Ramazzottius</taxon>
    </lineage>
</organism>
<sequence>MIDVNCMGSIRVVKAFLPLLREARGRLIIMASLAVSTIEPASYRTQIADTKNVVAQLGQYWGSIPASVQHAYGWYYLEALKAHWPKLAETASPHVNEPVDVTMEAVTSSRIKPRYMAASHWARVRGTLVPWLSTRIQDLVFRRYSLDLPKKK</sequence>
<dbReference type="InterPro" id="IPR036291">
    <property type="entry name" value="NAD(P)-bd_dom_sf"/>
</dbReference>
<dbReference type="PANTHER" id="PTHR43313">
    <property type="entry name" value="SHORT-CHAIN DEHYDROGENASE/REDUCTASE FAMILY 9C"/>
    <property type="match status" value="1"/>
</dbReference>
<dbReference type="AlphaFoldDB" id="A0A1D1W3P7"/>
<dbReference type="GO" id="GO:0016491">
    <property type="term" value="F:oxidoreductase activity"/>
    <property type="evidence" value="ECO:0007669"/>
    <property type="project" value="TreeGrafter"/>
</dbReference>
<reference evidence="1 2" key="1">
    <citation type="journal article" date="2016" name="Nat. Commun.">
        <title>Extremotolerant tardigrade genome and improved radiotolerance of human cultured cells by tardigrade-unique protein.</title>
        <authorList>
            <person name="Hashimoto T."/>
            <person name="Horikawa D.D."/>
            <person name="Saito Y."/>
            <person name="Kuwahara H."/>
            <person name="Kozuka-Hata H."/>
            <person name="Shin-I T."/>
            <person name="Minakuchi Y."/>
            <person name="Ohishi K."/>
            <person name="Motoyama A."/>
            <person name="Aizu T."/>
            <person name="Enomoto A."/>
            <person name="Kondo K."/>
            <person name="Tanaka S."/>
            <person name="Hara Y."/>
            <person name="Koshikawa S."/>
            <person name="Sagara H."/>
            <person name="Miura T."/>
            <person name="Yokobori S."/>
            <person name="Miyagawa K."/>
            <person name="Suzuki Y."/>
            <person name="Kubo T."/>
            <person name="Oyama M."/>
            <person name="Kohara Y."/>
            <person name="Fujiyama A."/>
            <person name="Arakawa K."/>
            <person name="Katayama T."/>
            <person name="Toyoda A."/>
            <person name="Kunieda T."/>
        </authorList>
    </citation>
    <scope>NUCLEOTIDE SEQUENCE [LARGE SCALE GENOMIC DNA]</scope>
    <source>
        <strain evidence="1 2">YOKOZUNA-1</strain>
    </source>
</reference>
<dbReference type="SUPFAM" id="SSF51735">
    <property type="entry name" value="NAD(P)-binding Rossmann-fold domains"/>
    <property type="match status" value="2"/>
</dbReference>
<evidence type="ECO:0000313" key="2">
    <source>
        <dbReference type="Proteomes" id="UP000186922"/>
    </source>
</evidence>
<name>A0A1D1W3P7_RAMVA</name>
<dbReference type="Gene3D" id="3.40.50.720">
    <property type="entry name" value="NAD(P)-binding Rossmann-like Domain"/>
    <property type="match status" value="1"/>
</dbReference>
<dbReference type="EMBL" id="BDGG01000014">
    <property type="protein sequence ID" value="GAV06758.1"/>
    <property type="molecule type" value="Genomic_DNA"/>
</dbReference>
<proteinExistence type="predicted"/>
<dbReference type="Proteomes" id="UP000186922">
    <property type="component" value="Unassembled WGS sequence"/>
</dbReference>
<evidence type="ECO:0000313" key="1">
    <source>
        <dbReference type="EMBL" id="GAV06758.1"/>
    </source>
</evidence>
<comment type="caution">
    <text evidence="1">The sequence shown here is derived from an EMBL/GenBank/DDBJ whole genome shotgun (WGS) entry which is preliminary data.</text>
</comment>
<keyword evidence="2" id="KW-1185">Reference proteome</keyword>
<accession>A0A1D1W3P7</accession>
<dbReference type="PANTHER" id="PTHR43313:SF1">
    <property type="entry name" value="3BETA-HYDROXYSTEROID DEHYDROGENASE DHS-16"/>
    <property type="match status" value="1"/>
</dbReference>
<dbReference type="GO" id="GO:0008202">
    <property type="term" value="P:steroid metabolic process"/>
    <property type="evidence" value="ECO:0007669"/>
    <property type="project" value="TreeGrafter"/>
</dbReference>
<gene>
    <name evidence="1" type="primary">RvY_16692-1</name>
    <name evidence="1" type="synonym">RvY_16692.1</name>
    <name evidence="1" type="ORF">RvY_16692</name>
</gene>